<dbReference type="EMBL" id="MU004672">
    <property type="protein sequence ID" value="KAF2647157.1"/>
    <property type="molecule type" value="Genomic_DNA"/>
</dbReference>
<evidence type="ECO:0000256" key="1">
    <source>
        <dbReference type="SAM" id="MobiDB-lite"/>
    </source>
</evidence>
<dbReference type="AlphaFoldDB" id="A0A6A6SJI9"/>
<reference evidence="2" key="1">
    <citation type="journal article" date="2020" name="Stud. Mycol.">
        <title>101 Dothideomycetes genomes: a test case for predicting lifestyles and emergence of pathogens.</title>
        <authorList>
            <person name="Haridas S."/>
            <person name="Albert R."/>
            <person name="Binder M."/>
            <person name="Bloem J."/>
            <person name="Labutti K."/>
            <person name="Salamov A."/>
            <person name="Andreopoulos B."/>
            <person name="Baker S."/>
            <person name="Barry K."/>
            <person name="Bills G."/>
            <person name="Bluhm B."/>
            <person name="Cannon C."/>
            <person name="Castanera R."/>
            <person name="Culley D."/>
            <person name="Daum C."/>
            <person name="Ezra D."/>
            <person name="Gonzalez J."/>
            <person name="Henrissat B."/>
            <person name="Kuo A."/>
            <person name="Liang C."/>
            <person name="Lipzen A."/>
            <person name="Lutzoni F."/>
            <person name="Magnuson J."/>
            <person name="Mondo S."/>
            <person name="Nolan M."/>
            <person name="Ohm R."/>
            <person name="Pangilinan J."/>
            <person name="Park H.-J."/>
            <person name="Ramirez L."/>
            <person name="Alfaro M."/>
            <person name="Sun H."/>
            <person name="Tritt A."/>
            <person name="Yoshinaga Y."/>
            <person name="Zwiers L.-H."/>
            <person name="Turgeon B."/>
            <person name="Goodwin S."/>
            <person name="Spatafora J."/>
            <person name="Crous P."/>
            <person name="Grigoriev I."/>
        </authorList>
    </citation>
    <scope>NUCLEOTIDE SEQUENCE</scope>
    <source>
        <strain evidence="2">CBS 122681</strain>
    </source>
</reference>
<evidence type="ECO:0000313" key="2">
    <source>
        <dbReference type="EMBL" id="KAF2647157.1"/>
    </source>
</evidence>
<protein>
    <submittedName>
        <fullName evidence="2">Uncharacterized protein</fullName>
    </submittedName>
</protein>
<feature type="region of interest" description="Disordered" evidence="1">
    <location>
        <begin position="217"/>
        <end position="256"/>
    </location>
</feature>
<evidence type="ECO:0000313" key="3">
    <source>
        <dbReference type="Proteomes" id="UP000799324"/>
    </source>
</evidence>
<gene>
    <name evidence="2" type="ORF">K491DRAFT_723669</name>
</gene>
<dbReference type="Proteomes" id="UP000799324">
    <property type="component" value="Unassembled WGS sequence"/>
</dbReference>
<organism evidence="2 3">
    <name type="scientific">Lophiostoma macrostomum CBS 122681</name>
    <dbReference type="NCBI Taxonomy" id="1314788"/>
    <lineage>
        <taxon>Eukaryota</taxon>
        <taxon>Fungi</taxon>
        <taxon>Dikarya</taxon>
        <taxon>Ascomycota</taxon>
        <taxon>Pezizomycotina</taxon>
        <taxon>Dothideomycetes</taxon>
        <taxon>Pleosporomycetidae</taxon>
        <taxon>Pleosporales</taxon>
        <taxon>Lophiostomataceae</taxon>
        <taxon>Lophiostoma</taxon>
    </lineage>
</organism>
<keyword evidence="3" id="KW-1185">Reference proteome</keyword>
<feature type="region of interest" description="Disordered" evidence="1">
    <location>
        <begin position="504"/>
        <end position="524"/>
    </location>
</feature>
<name>A0A6A6SJI9_9PLEO</name>
<accession>A0A6A6SJI9</accession>
<proteinExistence type="predicted"/>
<sequence length="524" mass="60850">MVKVPVVSGEDDRTWKVEYIRKNGRFAYGYTTDIVYKKIFALMVGGTVHRKRWNVAPISKSEALKRVAREVQCEWTDTSWTDDTHIVTTEMITEYLALIDTQDASVTEMIRILIKLRKPWKDIVGYGAIRMWVIHYINEWKDPCIGFTTSQSEMEKFVQVKTHLSPHPPWQAELREGVDDFVEARRRIIHSYLGLYYLAMRGKFRVDLEWDDDLVTTLDPKPNNPQPSQRKKHKSRSTGSNKATHSVAETADQEESTCVEATPSAWLIKYIDDEGRYYIGFTTDPFLKAKFAVMCGGPNINQQWQVEEVEWKLALGIMAREKEAMKKEVDRPGYWISWTFANRQYDETLRTTVGVWEAYEALVKRIRTIRKALTASKKVSWDVDTELVDQIHQELAGVQHSEEQEKIWYENTKGKPTALWAIKYTDEQGTVRTGFTTSKSMREELVKIWTLYSSIWLGKFTSFYTAREKVVTDLDTLSHWPRKLVDDTWDVTITMTTGLNKSHEHNLACKAPSNAPHKRRGKLQ</sequence>